<feature type="non-terminal residue" evidence="3">
    <location>
        <position position="1"/>
    </location>
</feature>
<feature type="transmembrane region" description="Helical" evidence="1">
    <location>
        <begin position="131"/>
        <end position="149"/>
    </location>
</feature>
<name>A0A382M691_9ZZZZ</name>
<feature type="domain" description="EamA" evidence="2">
    <location>
        <begin position="14"/>
        <end position="147"/>
    </location>
</feature>
<dbReference type="EMBL" id="UINC01090710">
    <property type="protein sequence ID" value="SVC42892.1"/>
    <property type="molecule type" value="Genomic_DNA"/>
</dbReference>
<keyword evidence="1" id="KW-0472">Membrane</keyword>
<evidence type="ECO:0000259" key="2">
    <source>
        <dbReference type="Pfam" id="PF00892"/>
    </source>
</evidence>
<protein>
    <recommendedName>
        <fullName evidence="2">EamA domain-containing protein</fullName>
    </recommendedName>
</protein>
<accession>A0A382M691</accession>
<feature type="transmembrane region" description="Helical" evidence="1">
    <location>
        <begin position="79"/>
        <end position="100"/>
    </location>
</feature>
<evidence type="ECO:0000313" key="3">
    <source>
        <dbReference type="EMBL" id="SVC42892.1"/>
    </source>
</evidence>
<gene>
    <name evidence="3" type="ORF">METZ01_LOCUS295746</name>
</gene>
<dbReference type="InterPro" id="IPR000620">
    <property type="entry name" value="EamA_dom"/>
</dbReference>
<feature type="transmembrane region" description="Helical" evidence="1">
    <location>
        <begin position="223"/>
        <end position="241"/>
    </location>
</feature>
<feature type="domain" description="EamA" evidence="2">
    <location>
        <begin position="161"/>
        <end position="293"/>
    </location>
</feature>
<dbReference type="InterPro" id="IPR037185">
    <property type="entry name" value="EmrE-like"/>
</dbReference>
<feature type="transmembrane region" description="Helical" evidence="1">
    <location>
        <begin position="191"/>
        <end position="211"/>
    </location>
</feature>
<feature type="non-terminal residue" evidence="3">
    <location>
        <position position="293"/>
    </location>
</feature>
<evidence type="ECO:0000256" key="1">
    <source>
        <dbReference type="SAM" id="Phobius"/>
    </source>
</evidence>
<dbReference type="AlphaFoldDB" id="A0A382M691"/>
<feature type="transmembrane region" description="Helical" evidence="1">
    <location>
        <begin position="12"/>
        <end position="36"/>
    </location>
</feature>
<reference evidence="3" key="1">
    <citation type="submission" date="2018-05" db="EMBL/GenBank/DDBJ databases">
        <authorList>
            <person name="Lanie J.A."/>
            <person name="Ng W.-L."/>
            <person name="Kazmierczak K.M."/>
            <person name="Andrzejewski T.M."/>
            <person name="Davidsen T.M."/>
            <person name="Wayne K.J."/>
            <person name="Tettelin H."/>
            <person name="Glass J.I."/>
            <person name="Rusch D."/>
            <person name="Podicherti R."/>
            <person name="Tsui H.-C.T."/>
            <person name="Winkler M.E."/>
        </authorList>
    </citation>
    <scope>NUCLEOTIDE SEQUENCE</scope>
</reference>
<feature type="transmembrane region" description="Helical" evidence="1">
    <location>
        <begin position="161"/>
        <end position="179"/>
    </location>
</feature>
<dbReference type="Pfam" id="PF00892">
    <property type="entry name" value="EamA"/>
    <property type="match status" value="2"/>
</dbReference>
<feature type="transmembrane region" description="Helical" evidence="1">
    <location>
        <begin position="106"/>
        <end position="124"/>
    </location>
</feature>
<dbReference type="GO" id="GO:0016020">
    <property type="term" value="C:membrane"/>
    <property type="evidence" value="ECO:0007669"/>
    <property type="project" value="InterPro"/>
</dbReference>
<sequence>VTDRFPLHRQQFWAGSIAALASAILFASNVVFSRVAYDYGANLHALNLVRTLTFLCCLVVVVFATGSSAKMKRAEMLRCLWLGVLLCAEMYLLLASILFIPVALAILVFYSYPLMIALWAWVVGKSSFSPLVFMVMLVAFSGLVITLTGSDLLSVGWQGRAGIGLAAFAALCLAALLILSEQVLQRQHVHLMMFYMLLSATGIVLVISMTMADLHWPESSPGWMALSASAGLYVGATFLLFRAVDLVGSLQTAIIDNTSPVWAMILGFIVLAQWLNSREVAGALVTVGAVMLL</sequence>
<keyword evidence="1" id="KW-1133">Transmembrane helix</keyword>
<feature type="transmembrane region" description="Helical" evidence="1">
    <location>
        <begin position="253"/>
        <end position="275"/>
    </location>
</feature>
<feature type="transmembrane region" description="Helical" evidence="1">
    <location>
        <begin position="48"/>
        <end position="67"/>
    </location>
</feature>
<keyword evidence="1" id="KW-0812">Transmembrane</keyword>
<dbReference type="PANTHER" id="PTHR22911">
    <property type="entry name" value="ACYL-MALONYL CONDENSING ENZYME-RELATED"/>
    <property type="match status" value="1"/>
</dbReference>
<dbReference type="SUPFAM" id="SSF103481">
    <property type="entry name" value="Multidrug resistance efflux transporter EmrE"/>
    <property type="match status" value="2"/>
</dbReference>
<proteinExistence type="predicted"/>
<organism evidence="3">
    <name type="scientific">marine metagenome</name>
    <dbReference type="NCBI Taxonomy" id="408172"/>
    <lineage>
        <taxon>unclassified sequences</taxon>
        <taxon>metagenomes</taxon>
        <taxon>ecological metagenomes</taxon>
    </lineage>
</organism>